<dbReference type="InterPro" id="IPR026870">
    <property type="entry name" value="Zinc_ribbon_dom"/>
</dbReference>
<evidence type="ECO:0000313" key="4">
    <source>
        <dbReference type="Proteomes" id="UP001232750"/>
    </source>
</evidence>
<organism evidence="3 4">
    <name type="scientific">Gordonibacter faecis</name>
    <dbReference type="NCBI Taxonomy" id="3047475"/>
    <lineage>
        <taxon>Bacteria</taxon>
        <taxon>Bacillati</taxon>
        <taxon>Actinomycetota</taxon>
        <taxon>Coriobacteriia</taxon>
        <taxon>Eggerthellales</taxon>
        <taxon>Eggerthellaceae</taxon>
        <taxon>Gordonibacter</taxon>
    </lineage>
</organism>
<protein>
    <submittedName>
        <fullName evidence="3">Zinc-ribbon domain-containing protein</fullName>
    </submittedName>
</protein>
<feature type="compositionally biased region" description="Low complexity" evidence="1">
    <location>
        <begin position="59"/>
        <end position="72"/>
    </location>
</feature>
<reference evidence="3 4" key="1">
    <citation type="submission" date="2023-05" db="EMBL/GenBank/DDBJ databases">
        <title>Gordonibacter KGMB12511T sp. nov., isolated from faeces of healthy Korean.</title>
        <authorList>
            <person name="Kim H.S."/>
            <person name="Kim J.-S."/>
            <person name="Suh M.K."/>
            <person name="Eom M.K."/>
            <person name="Do H.E."/>
            <person name="Lee J.-S."/>
        </authorList>
    </citation>
    <scope>NUCLEOTIDE SEQUENCE [LARGE SCALE GENOMIC DNA]</scope>
    <source>
        <strain evidence="3 4">KGMB12511</strain>
    </source>
</reference>
<dbReference type="Proteomes" id="UP001232750">
    <property type="component" value="Unassembled WGS sequence"/>
</dbReference>
<sequence>MCFRPADVKAQANICPACGAENLEYAAICDSCGAELDGPSGDTADGAPLGIPTPPGAPAAPKAPSAPKASLG</sequence>
<feature type="domain" description="Zinc-ribbon" evidence="2">
    <location>
        <begin position="15"/>
        <end position="36"/>
    </location>
</feature>
<dbReference type="EMBL" id="JASJEU010000024">
    <property type="protein sequence ID" value="MDJ1651565.1"/>
    <property type="molecule type" value="Genomic_DNA"/>
</dbReference>
<proteinExistence type="predicted"/>
<accession>A0ABT7DPT8</accession>
<dbReference type="RefSeq" id="WP_283832912.1">
    <property type="nucleotide sequence ID" value="NZ_JASJEU010000024.1"/>
</dbReference>
<evidence type="ECO:0000313" key="3">
    <source>
        <dbReference type="EMBL" id="MDJ1651565.1"/>
    </source>
</evidence>
<dbReference type="Pfam" id="PF13240">
    <property type="entry name" value="Zn_Ribbon_1"/>
    <property type="match status" value="1"/>
</dbReference>
<evidence type="ECO:0000256" key="1">
    <source>
        <dbReference type="SAM" id="MobiDB-lite"/>
    </source>
</evidence>
<name>A0ABT7DPT8_9ACTN</name>
<keyword evidence="4" id="KW-1185">Reference proteome</keyword>
<evidence type="ECO:0000259" key="2">
    <source>
        <dbReference type="Pfam" id="PF13240"/>
    </source>
</evidence>
<feature type="region of interest" description="Disordered" evidence="1">
    <location>
        <begin position="40"/>
        <end position="72"/>
    </location>
</feature>
<gene>
    <name evidence="3" type="ORF">QNJ86_12195</name>
</gene>
<comment type="caution">
    <text evidence="3">The sequence shown here is derived from an EMBL/GenBank/DDBJ whole genome shotgun (WGS) entry which is preliminary data.</text>
</comment>